<dbReference type="EMBL" id="JAVJAN010000007">
    <property type="protein sequence ID" value="MDR5586562.1"/>
    <property type="molecule type" value="Genomic_DNA"/>
</dbReference>
<dbReference type="RefSeq" id="WP_252212694.1">
    <property type="nucleotide sequence ID" value="NZ_JAVJAN010000007.1"/>
</dbReference>
<keyword evidence="9 10" id="KW-0961">Cell wall biogenesis/degradation</keyword>
<comment type="similarity">
    <text evidence="10">Belongs to the glycosyltransferase 28 family. MurG subfamily.</text>
</comment>
<dbReference type="PANTHER" id="PTHR21015:SF27">
    <property type="entry name" value="UDP-N-ACETYLGLUCOSAMINE--N-ACETYLMURAMYL-(PENTAPEPTIDE) PYROPHOSPHORYL-UNDECAPRENOL N-ACETYLGLUCOSAMINE TRANSFERASE"/>
    <property type="match status" value="1"/>
</dbReference>
<dbReference type="InterPro" id="IPR007235">
    <property type="entry name" value="Glyco_trans_28_C"/>
</dbReference>
<comment type="caution">
    <text evidence="13">The sequence shown here is derived from an EMBL/GenBank/DDBJ whole genome shotgun (WGS) entry which is preliminary data.</text>
</comment>
<proteinExistence type="inferred from homology"/>
<feature type="binding site" evidence="10">
    <location>
        <position position="166"/>
    </location>
    <ligand>
        <name>UDP-N-acetyl-alpha-D-glucosamine</name>
        <dbReference type="ChEBI" id="CHEBI:57705"/>
    </ligand>
</feature>
<reference evidence="13 14" key="1">
    <citation type="submission" date="2023-09" db="EMBL/GenBank/DDBJ databases">
        <authorList>
            <person name="Zhai L."/>
        </authorList>
    </citation>
    <scope>NUCLEOTIDE SEQUENCE [LARGE SCALE GENOMIC DNA]</scope>
    <source>
        <strain evidence="13 14">5 N-1</strain>
    </source>
</reference>
<evidence type="ECO:0000256" key="3">
    <source>
        <dbReference type="ARBA" id="ARBA00022676"/>
    </source>
</evidence>
<sequence>MYKYKVIMTGGGTAGHVTPNLALVPALKENGFEVKYIGSKNGIEKEIIKNNNIPYFQISSGKLRRYFDLKNFTDPFKVLKGIKDANKILKKEKPDVVFSKGGFVAVPVVIAAHLRKIPVVAHESDMTPGLANKLSAPFCSKLCVTFRESLKFIKDNKGVLTGSPIRNEILHGSREEGLKICGFKQEKEVLLIMGGSLGSKIINDQIRGNLDLLLRDFNIIHICGNGNLDNNFLNKSGYKQFEYVSEELPHLMNTADYIISRAGANSIFEFLALRKPMLLVPLSKKASRGDQILNANSFKKEGYALVLNEEELINDTLCNKILELKSNKKTIINAMNNMNGKNSIDLIIEVILKSIKG</sequence>
<feature type="domain" description="Glycosyl transferase family 28 C-terminal" evidence="12">
    <location>
        <begin position="189"/>
        <end position="344"/>
    </location>
</feature>
<feature type="binding site" evidence="10">
    <location>
        <begin position="13"/>
        <end position="15"/>
    </location>
    <ligand>
        <name>UDP-N-acetyl-alpha-D-glucosamine</name>
        <dbReference type="ChEBI" id="CHEBI:57705"/>
    </ligand>
</feature>
<evidence type="ECO:0000256" key="6">
    <source>
        <dbReference type="ARBA" id="ARBA00022984"/>
    </source>
</evidence>
<evidence type="ECO:0000256" key="5">
    <source>
        <dbReference type="ARBA" id="ARBA00022960"/>
    </source>
</evidence>
<dbReference type="InterPro" id="IPR004276">
    <property type="entry name" value="GlycoTrans_28_N"/>
</dbReference>
<dbReference type="EC" id="2.4.1.227" evidence="10"/>
<keyword evidence="2 10" id="KW-0132">Cell division</keyword>
<evidence type="ECO:0000313" key="14">
    <source>
        <dbReference type="Proteomes" id="UP001256646"/>
    </source>
</evidence>
<evidence type="ECO:0000256" key="7">
    <source>
        <dbReference type="ARBA" id="ARBA00023136"/>
    </source>
</evidence>
<protein>
    <recommendedName>
        <fullName evidence="10">UDP-N-acetylglucosamine--N-acetylmuramyl-(pentapeptide) pyrophosphoryl-undecaprenol N-acetylglucosamine transferase</fullName>
        <ecNumber evidence="10">2.4.1.227</ecNumber>
    </recommendedName>
    <alternativeName>
        <fullName evidence="10">Undecaprenyl-PP-MurNAc-pentapeptide-UDPGlcNAc GlcNAc transferase</fullName>
    </alternativeName>
</protein>
<feature type="binding site" evidence="10">
    <location>
        <position position="291"/>
    </location>
    <ligand>
        <name>UDP-N-acetyl-alpha-D-glucosamine</name>
        <dbReference type="ChEBI" id="CHEBI:57705"/>
    </ligand>
</feature>
<dbReference type="CDD" id="cd03785">
    <property type="entry name" value="GT28_MurG"/>
    <property type="match status" value="1"/>
</dbReference>
<comment type="caution">
    <text evidence="10">Lacks conserved residue(s) required for the propagation of feature annotation.</text>
</comment>
<comment type="catalytic activity">
    <reaction evidence="10">
        <text>di-trans,octa-cis-undecaprenyl diphospho-N-acetyl-alpha-D-muramoyl-L-alanyl-D-glutamyl-meso-2,6-diaminopimeloyl-D-alanyl-D-alanine + UDP-N-acetyl-alpha-D-glucosamine = di-trans,octa-cis-undecaprenyl diphospho-[N-acetyl-alpha-D-glucosaminyl-(1-&gt;4)]-N-acetyl-alpha-D-muramoyl-L-alanyl-D-glutamyl-meso-2,6-diaminopimeloyl-D-alanyl-D-alanine + UDP + H(+)</text>
        <dbReference type="Rhea" id="RHEA:31227"/>
        <dbReference type="ChEBI" id="CHEBI:15378"/>
        <dbReference type="ChEBI" id="CHEBI:57705"/>
        <dbReference type="ChEBI" id="CHEBI:58223"/>
        <dbReference type="ChEBI" id="CHEBI:61387"/>
        <dbReference type="ChEBI" id="CHEBI:61388"/>
        <dbReference type="EC" id="2.4.1.227"/>
    </reaction>
</comment>
<evidence type="ECO:0000256" key="2">
    <source>
        <dbReference type="ARBA" id="ARBA00022618"/>
    </source>
</evidence>
<dbReference type="SUPFAM" id="SSF53756">
    <property type="entry name" value="UDP-Glycosyltransferase/glycogen phosphorylase"/>
    <property type="match status" value="1"/>
</dbReference>
<dbReference type="NCBIfam" id="NF009102">
    <property type="entry name" value="PRK12446.1"/>
    <property type="match status" value="1"/>
</dbReference>
<evidence type="ECO:0000259" key="11">
    <source>
        <dbReference type="Pfam" id="PF03033"/>
    </source>
</evidence>
<dbReference type="Pfam" id="PF03033">
    <property type="entry name" value="Glyco_transf_28"/>
    <property type="match status" value="1"/>
</dbReference>
<keyword evidence="3 10" id="KW-0328">Glycosyltransferase</keyword>
<evidence type="ECO:0000313" key="13">
    <source>
        <dbReference type="EMBL" id="MDR5586562.1"/>
    </source>
</evidence>
<evidence type="ECO:0000256" key="4">
    <source>
        <dbReference type="ARBA" id="ARBA00022679"/>
    </source>
</evidence>
<dbReference type="InterPro" id="IPR006009">
    <property type="entry name" value="GlcNAc_MurG"/>
</dbReference>
<evidence type="ECO:0000256" key="9">
    <source>
        <dbReference type="ARBA" id="ARBA00023316"/>
    </source>
</evidence>
<keyword evidence="8 10" id="KW-0131">Cell cycle</keyword>
<gene>
    <name evidence="10" type="primary">murG</name>
    <name evidence="13" type="ORF">RGC78_03695</name>
</gene>
<keyword evidence="14" id="KW-1185">Reference proteome</keyword>
<name>A0ABU1EEK0_9CLOT</name>
<evidence type="ECO:0000256" key="10">
    <source>
        <dbReference type="HAMAP-Rule" id="MF_00033"/>
    </source>
</evidence>
<keyword evidence="7 10" id="KW-0472">Membrane</keyword>
<dbReference type="Proteomes" id="UP001256646">
    <property type="component" value="Unassembled WGS sequence"/>
</dbReference>
<evidence type="ECO:0000256" key="8">
    <source>
        <dbReference type="ARBA" id="ARBA00023306"/>
    </source>
</evidence>
<dbReference type="PANTHER" id="PTHR21015">
    <property type="entry name" value="UDP-N-ACETYLGLUCOSAMINE--N-ACETYLMURAMYL-(PENTAPEPTIDE) PYROPHOSPHORYL-UNDECAPRENOL N-ACETYLGLUCOSAMINE TRANSFERASE 1"/>
    <property type="match status" value="1"/>
</dbReference>
<comment type="subcellular location">
    <subcellularLocation>
        <location evidence="10">Cell membrane</location>
        <topology evidence="10">Peripheral membrane protein</topology>
        <orientation evidence="10">Cytoplasmic side</orientation>
    </subcellularLocation>
</comment>
<organism evidence="13 14">
    <name type="scientific">Clostridium aquiflavi</name>
    <dbReference type="NCBI Taxonomy" id="3073603"/>
    <lineage>
        <taxon>Bacteria</taxon>
        <taxon>Bacillati</taxon>
        <taxon>Bacillota</taxon>
        <taxon>Clostridia</taxon>
        <taxon>Eubacteriales</taxon>
        <taxon>Clostridiaceae</taxon>
        <taxon>Clostridium</taxon>
    </lineage>
</organism>
<comment type="pathway">
    <text evidence="10">Cell wall biogenesis; peptidoglycan biosynthesis.</text>
</comment>
<dbReference type="NCBIfam" id="TIGR01133">
    <property type="entry name" value="murG"/>
    <property type="match status" value="1"/>
</dbReference>
<comment type="function">
    <text evidence="10">Cell wall formation. Catalyzes the transfer of a GlcNAc subunit on undecaprenyl-pyrophosphoryl-MurNAc-pentapeptide (lipid intermediate I) to form undecaprenyl-pyrophosphoryl-MurNAc-(pentapeptide)GlcNAc (lipid intermediate II).</text>
</comment>
<dbReference type="Gene3D" id="3.40.50.2000">
    <property type="entry name" value="Glycogen Phosphorylase B"/>
    <property type="match status" value="2"/>
</dbReference>
<keyword evidence="4 10" id="KW-0808">Transferase</keyword>
<feature type="binding site" evidence="10">
    <location>
        <position position="196"/>
    </location>
    <ligand>
        <name>UDP-N-acetyl-alpha-D-glucosamine</name>
        <dbReference type="ChEBI" id="CHEBI:57705"/>
    </ligand>
</feature>
<dbReference type="Pfam" id="PF04101">
    <property type="entry name" value="Glyco_tran_28_C"/>
    <property type="match status" value="1"/>
</dbReference>
<keyword evidence="6 10" id="KW-0573">Peptidoglycan synthesis</keyword>
<evidence type="ECO:0000256" key="1">
    <source>
        <dbReference type="ARBA" id="ARBA00022475"/>
    </source>
</evidence>
<dbReference type="HAMAP" id="MF_00033">
    <property type="entry name" value="MurG"/>
    <property type="match status" value="1"/>
</dbReference>
<evidence type="ECO:0000259" key="12">
    <source>
        <dbReference type="Pfam" id="PF04101"/>
    </source>
</evidence>
<keyword evidence="5 10" id="KW-0133">Cell shape</keyword>
<feature type="domain" description="Glycosyltransferase family 28 N-terminal" evidence="11">
    <location>
        <begin position="6"/>
        <end position="141"/>
    </location>
</feature>
<accession>A0ABU1EEK0</accession>
<keyword evidence="1 10" id="KW-1003">Cell membrane</keyword>